<keyword evidence="19" id="KW-1185">Reference proteome</keyword>
<evidence type="ECO:0000256" key="14">
    <source>
        <dbReference type="ARBA" id="ARBA00045077"/>
    </source>
</evidence>
<evidence type="ECO:0000256" key="3">
    <source>
        <dbReference type="ARBA" id="ARBA00022525"/>
    </source>
</evidence>
<dbReference type="EC" id="1.14.99.56" evidence="15"/>
<evidence type="ECO:0000256" key="15">
    <source>
        <dbReference type="ARBA" id="ARBA00047174"/>
    </source>
</evidence>
<dbReference type="OrthoDB" id="6038816at2759"/>
<keyword evidence="6" id="KW-0136">Cellulose degradation</keyword>
<keyword evidence="7" id="KW-0560">Oxidoreductase</keyword>
<evidence type="ECO:0000256" key="16">
    <source>
        <dbReference type="SAM" id="SignalP"/>
    </source>
</evidence>
<comment type="similarity">
    <text evidence="13">Belongs to the polysaccharide monooxygenase AA9 family.</text>
</comment>
<evidence type="ECO:0000256" key="11">
    <source>
        <dbReference type="ARBA" id="ARBA00023277"/>
    </source>
</evidence>
<dbReference type="Pfam" id="PF03443">
    <property type="entry name" value="AA9"/>
    <property type="match status" value="1"/>
</dbReference>
<sequence length="223" mass="23718">MKFNLTVLAVAAACFQGVSAHYRFTRFIANGQVTGEYEYVRRNTNMNSPLSSTDAALGCNAGAQSGGNTKTITVAAGSTVGFQMDQAIFHHGPTLAYMAKAPGNLASFDGKSGWFKIWQEGPIINGGSVTWPADNKSSFQFRIPSSIQAGDYLVRIEHIALHGMPSQHYVSCAQVKVTGGGNASPATVNFPGAYSPNDPGININIYYPVPTNYKMPGPAVFQG</sequence>
<feature type="domain" description="Auxiliary Activity family 9 catalytic" evidence="17">
    <location>
        <begin position="21"/>
        <end position="213"/>
    </location>
</feature>
<evidence type="ECO:0000256" key="12">
    <source>
        <dbReference type="ARBA" id="ARBA00023326"/>
    </source>
</evidence>
<dbReference type="Gene3D" id="2.70.50.70">
    <property type="match status" value="1"/>
</dbReference>
<evidence type="ECO:0000256" key="5">
    <source>
        <dbReference type="ARBA" id="ARBA00022729"/>
    </source>
</evidence>
<keyword evidence="10" id="KW-1015">Disulfide bond</keyword>
<protein>
    <recommendedName>
        <fullName evidence="15">lytic cellulose monooxygenase (C4-dehydrogenating)</fullName>
        <ecNumber evidence="15">1.14.99.56</ecNumber>
    </recommendedName>
</protein>
<evidence type="ECO:0000313" key="19">
    <source>
        <dbReference type="Proteomes" id="UP000275078"/>
    </source>
</evidence>
<dbReference type="InterPro" id="IPR049892">
    <property type="entry name" value="AA9"/>
</dbReference>
<keyword evidence="12" id="KW-0624">Polysaccharide degradation</keyword>
<keyword evidence="3" id="KW-0964">Secreted</keyword>
<accession>A0A3N4IQK2</accession>
<evidence type="ECO:0000256" key="7">
    <source>
        <dbReference type="ARBA" id="ARBA00023002"/>
    </source>
</evidence>
<keyword evidence="9" id="KW-0503">Monooxygenase</keyword>
<dbReference type="CDD" id="cd21175">
    <property type="entry name" value="LPMO_AA9"/>
    <property type="match status" value="1"/>
</dbReference>
<feature type="chain" id="PRO_5018199233" description="lytic cellulose monooxygenase (C4-dehydrogenating)" evidence="16">
    <location>
        <begin position="21"/>
        <end position="223"/>
    </location>
</feature>
<dbReference type="GO" id="GO:0046872">
    <property type="term" value="F:metal ion binding"/>
    <property type="evidence" value="ECO:0007669"/>
    <property type="project" value="UniProtKB-KW"/>
</dbReference>
<dbReference type="GO" id="GO:0030245">
    <property type="term" value="P:cellulose catabolic process"/>
    <property type="evidence" value="ECO:0007669"/>
    <property type="project" value="UniProtKB-KW"/>
</dbReference>
<comment type="cofactor">
    <cofactor evidence="1">
        <name>Cu(2+)</name>
        <dbReference type="ChEBI" id="CHEBI:29036"/>
    </cofactor>
</comment>
<dbReference type="PANTHER" id="PTHR33353:SF10">
    <property type="entry name" value="ENDO-BETA-1,4-GLUCANASE D"/>
    <property type="match status" value="1"/>
</dbReference>
<evidence type="ECO:0000256" key="8">
    <source>
        <dbReference type="ARBA" id="ARBA00023008"/>
    </source>
</evidence>
<comment type="subcellular location">
    <subcellularLocation>
        <location evidence="2">Secreted</location>
    </subcellularLocation>
</comment>
<evidence type="ECO:0000256" key="2">
    <source>
        <dbReference type="ARBA" id="ARBA00004613"/>
    </source>
</evidence>
<evidence type="ECO:0000256" key="6">
    <source>
        <dbReference type="ARBA" id="ARBA00023001"/>
    </source>
</evidence>
<gene>
    <name evidence="18" type="ORF">BJ508DRAFT_321630</name>
</gene>
<keyword evidence="4" id="KW-0479">Metal-binding</keyword>
<dbReference type="Proteomes" id="UP000275078">
    <property type="component" value="Unassembled WGS sequence"/>
</dbReference>
<dbReference type="STRING" id="1160509.A0A3N4IQK2"/>
<dbReference type="PANTHER" id="PTHR33353">
    <property type="entry name" value="PUTATIVE (AFU_ORTHOLOGUE AFUA_1G12560)-RELATED"/>
    <property type="match status" value="1"/>
</dbReference>
<comment type="catalytic activity">
    <reaction evidence="14">
        <text>[(1-&gt;4)-beta-D-glucosyl]n+m + reduced acceptor + O2 = 4-dehydro-beta-D-glucosyl-[(1-&gt;4)-beta-D-glucosyl]n-1 + [(1-&gt;4)-beta-D-glucosyl]m + acceptor + H2O.</text>
        <dbReference type="EC" id="1.14.99.56"/>
    </reaction>
</comment>
<feature type="signal peptide" evidence="16">
    <location>
        <begin position="1"/>
        <end position="20"/>
    </location>
</feature>
<keyword evidence="11" id="KW-0119">Carbohydrate metabolism</keyword>
<organism evidence="18 19">
    <name type="scientific">Ascobolus immersus RN42</name>
    <dbReference type="NCBI Taxonomy" id="1160509"/>
    <lineage>
        <taxon>Eukaryota</taxon>
        <taxon>Fungi</taxon>
        <taxon>Dikarya</taxon>
        <taxon>Ascomycota</taxon>
        <taxon>Pezizomycotina</taxon>
        <taxon>Pezizomycetes</taxon>
        <taxon>Pezizales</taxon>
        <taxon>Ascobolaceae</taxon>
        <taxon>Ascobolus</taxon>
    </lineage>
</organism>
<keyword evidence="5 16" id="KW-0732">Signal</keyword>
<name>A0A3N4IQK2_ASCIM</name>
<reference evidence="18 19" key="1">
    <citation type="journal article" date="2018" name="Nat. Ecol. Evol.">
        <title>Pezizomycetes genomes reveal the molecular basis of ectomycorrhizal truffle lifestyle.</title>
        <authorList>
            <person name="Murat C."/>
            <person name="Payen T."/>
            <person name="Noel B."/>
            <person name="Kuo A."/>
            <person name="Morin E."/>
            <person name="Chen J."/>
            <person name="Kohler A."/>
            <person name="Krizsan K."/>
            <person name="Balestrini R."/>
            <person name="Da Silva C."/>
            <person name="Montanini B."/>
            <person name="Hainaut M."/>
            <person name="Levati E."/>
            <person name="Barry K.W."/>
            <person name="Belfiori B."/>
            <person name="Cichocki N."/>
            <person name="Clum A."/>
            <person name="Dockter R.B."/>
            <person name="Fauchery L."/>
            <person name="Guy J."/>
            <person name="Iotti M."/>
            <person name="Le Tacon F."/>
            <person name="Lindquist E.A."/>
            <person name="Lipzen A."/>
            <person name="Malagnac F."/>
            <person name="Mello A."/>
            <person name="Molinier V."/>
            <person name="Miyauchi S."/>
            <person name="Poulain J."/>
            <person name="Riccioni C."/>
            <person name="Rubini A."/>
            <person name="Sitrit Y."/>
            <person name="Splivallo R."/>
            <person name="Traeger S."/>
            <person name="Wang M."/>
            <person name="Zifcakova L."/>
            <person name="Wipf D."/>
            <person name="Zambonelli A."/>
            <person name="Paolocci F."/>
            <person name="Nowrousian M."/>
            <person name="Ottonello S."/>
            <person name="Baldrian P."/>
            <person name="Spatafora J.W."/>
            <person name="Henrissat B."/>
            <person name="Nagy L.G."/>
            <person name="Aury J.M."/>
            <person name="Wincker P."/>
            <person name="Grigoriev I.V."/>
            <person name="Bonfante P."/>
            <person name="Martin F.M."/>
        </authorList>
    </citation>
    <scope>NUCLEOTIDE SEQUENCE [LARGE SCALE GENOMIC DNA]</scope>
    <source>
        <strain evidence="18 19">RN42</strain>
    </source>
</reference>
<evidence type="ECO:0000313" key="18">
    <source>
        <dbReference type="EMBL" id="RPA86501.1"/>
    </source>
</evidence>
<dbReference type="GO" id="GO:0005576">
    <property type="term" value="C:extracellular region"/>
    <property type="evidence" value="ECO:0007669"/>
    <property type="project" value="UniProtKB-SubCell"/>
</dbReference>
<evidence type="ECO:0000256" key="4">
    <source>
        <dbReference type="ARBA" id="ARBA00022723"/>
    </source>
</evidence>
<proteinExistence type="inferred from homology"/>
<dbReference type="EMBL" id="ML119649">
    <property type="protein sequence ID" value="RPA86501.1"/>
    <property type="molecule type" value="Genomic_DNA"/>
</dbReference>
<evidence type="ECO:0000256" key="1">
    <source>
        <dbReference type="ARBA" id="ARBA00001973"/>
    </source>
</evidence>
<evidence type="ECO:0000256" key="10">
    <source>
        <dbReference type="ARBA" id="ARBA00023157"/>
    </source>
</evidence>
<evidence type="ECO:0000259" key="17">
    <source>
        <dbReference type="Pfam" id="PF03443"/>
    </source>
</evidence>
<evidence type="ECO:0000256" key="13">
    <source>
        <dbReference type="ARBA" id="ARBA00044502"/>
    </source>
</evidence>
<keyword evidence="8" id="KW-0186">Copper</keyword>
<dbReference type="GO" id="GO:0004497">
    <property type="term" value="F:monooxygenase activity"/>
    <property type="evidence" value="ECO:0007669"/>
    <property type="project" value="UniProtKB-KW"/>
</dbReference>
<dbReference type="AlphaFoldDB" id="A0A3N4IQK2"/>
<dbReference type="InterPro" id="IPR005103">
    <property type="entry name" value="AA9_LPMO"/>
</dbReference>
<evidence type="ECO:0000256" key="9">
    <source>
        <dbReference type="ARBA" id="ARBA00023033"/>
    </source>
</evidence>